<sequence length="76" mass="8637">PRLLCAIVENPPQRFPVGLHYQDLVDRPAFPPYFLPHFLPFHPTSPPHTLLNHMNPPLPRRGGEGLAEAINYTPYS</sequence>
<feature type="non-terminal residue" evidence="1">
    <location>
        <position position="1"/>
    </location>
</feature>
<feature type="non-terminal residue" evidence="1">
    <location>
        <position position="76"/>
    </location>
</feature>
<dbReference type="EMBL" id="CM043808">
    <property type="protein sequence ID" value="KAI4801897.1"/>
    <property type="molecule type" value="Genomic_DNA"/>
</dbReference>
<name>A0ACB9VQ40_CHAAC</name>
<evidence type="ECO:0000313" key="1">
    <source>
        <dbReference type="EMBL" id="KAI4801897.1"/>
    </source>
</evidence>
<comment type="caution">
    <text evidence="1">The sequence shown here is derived from an EMBL/GenBank/DDBJ whole genome shotgun (WGS) entry which is preliminary data.</text>
</comment>
<gene>
    <name evidence="1" type="ORF">KUCAC02_019764</name>
</gene>
<evidence type="ECO:0000313" key="2">
    <source>
        <dbReference type="Proteomes" id="UP001057452"/>
    </source>
</evidence>
<dbReference type="Proteomes" id="UP001057452">
    <property type="component" value="Chromosome 24"/>
</dbReference>
<keyword evidence="2" id="KW-1185">Reference proteome</keyword>
<reference evidence="1" key="1">
    <citation type="submission" date="2022-05" db="EMBL/GenBank/DDBJ databases">
        <title>Chromosome-level genome of Chaenocephalus aceratus.</title>
        <authorList>
            <person name="Park H."/>
        </authorList>
    </citation>
    <scope>NUCLEOTIDE SEQUENCE</scope>
    <source>
        <strain evidence="1">KU_202001</strain>
    </source>
</reference>
<accession>A0ACB9VQ40</accession>
<protein>
    <submittedName>
        <fullName evidence="1">Uncharacterized protein</fullName>
    </submittedName>
</protein>
<organism evidence="1 2">
    <name type="scientific">Chaenocephalus aceratus</name>
    <name type="common">Blackfin icefish</name>
    <name type="synonym">Chaenichthys aceratus</name>
    <dbReference type="NCBI Taxonomy" id="36190"/>
    <lineage>
        <taxon>Eukaryota</taxon>
        <taxon>Metazoa</taxon>
        <taxon>Chordata</taxon>
        <taxon>Craniata</taxon>
        <taxon>Vertebrata</taxon>
        <taxon>Euteleostomi</taxon>
        <taxon>Actinopterygii</taxon>
        <taxon>Neopterygii</taxon>
        <taxon>Teleostei</taxon>
        <taxon>Neoteleostei</taxon>
        <taxon>Acanthomorphata</taxon>
        <taxon>Eupercaria</taxon>
        <taxon>Perciformes</taxon>
        <taxon>Notothenioidei</taxon>
        <taxon>Channichthyidae</taxon>
        <taxon>Chaenocephalus</taxon>
    </lineage>
</organism>
<proteinExistence type="predicted"/>